<name>A0A252BY17_9PROT</name>
<reference evidence="2" key="1">
    <citation type="submission" date="2014-06" db="EMBL/GenBank/DDBJ databases">
        <authorList>
            <person name="Winans N.J."/>
            <person name="Newell P.D."/>
            <person name="Douglas A.E."/>
        </authorList>
    </citation>
    <scope>NUCLEOTIDE SEQUENCE [LARGE SCALE GENOMIC DNA]</scope>
</reference>
<protein>
    <submittedName>
        <fullName evidence="1">Uncharacterized protein</fullName>
    </submittedName>
</protein>
<organism evidence="1 2">
    <name type="scientific">Acetobacter okinawensis</name>
    <dbReference type="NCBI Taxonomy" id="1076594"/>
    <lineage>
        <taxon>Bacteria</taxon>
        <taxon>Pseudomonadati</taxon>
        <taxon>Pseudomonadota</taxon>
        <taxon>Alphaproteobacteria</taxon>
        <taxon>Acetobacterales</taxon>
        <taxon>Acetobacteraceae</taxon>
        <taxon>Acetobacter</taxon>
    </lineage>
</organism>
<evidence type="ECO:0000313" key="2">
    <source>
        <dbReference type="Proteomes" id="UP000194931"/>
    </source>
</evidence>
<sequence length="656" mass="67486">MPTLTINGRDVDVGDEFLKLSPEQQNATVDEIAHSMGGVHSAQPDASPSIAEGTGRAFATGVPVIGGLLNRADAATNATLAPVLNGLFSPDQQLQGDWSQRYQQALAAQSGLDQQFAQQHPALNTGAQIAGGIASTAPLASIAIPSRLAQASGALAAGGRIGLTGLEGAVLGGTDAYARGDNVTQGAGMGAVGGAGGQALGEAISGGAALTRALMRGADGRATDRAASIVRQLGQSDALSPALADAELARLGPAATLADLGPNMQQAARAVASAPGSAQKQLVEALMNRQAQAGQRIEGAMDAAMGPRRNILDSADRISSSRSALASPWYDKAMPVPVADSPELQEIIKTPAFMSALAKANTLAGNEGRSLYSPTGNMGMHGPEMAPDVSKMTLQDLHYIQRAMQDNIGEIKTGAGFKDNEASRSVADVRRRLLGVMDDLSPEYATARGIYSDYSKVAQALTDGQKVFSNATTPDMLQRTLAGMGESEKAAFTEGARQQVAQTMGTARNDANAAKALLDKGYNREKMALILGDDAADGLNNAVDAERAFAATTQAARGGSMTDRNILAQQIIPGDQKTPVLRSLLNLRFGDAALGVGERLASGAINARNERTRDAVARALLSRDASAFAPVAPTQSQIAPNIAAALIGAGLPAERN</sequence>
<dbReference type="RefSeq" id="WP_086638055.1">
    <property type="nucleotide sequence ID" value="NZ_JOPJ01000002.1"/>
</dbReference>
<keyword evidence="2" id="KW-1185">Reference proteome</keyword>
<dbReference type="Proteomes" id="UP000194931">
    <property type="component" value="Unassembled WGS sequence"/>
</dbReference>
<comment type="caution">
    <text evidence="1">The sequence shown here is derived from an EMBL/GenBank/DDBJ whole genome shotgun (WGS) entry which is preliminary data.</text>
</comment>
<evidence type="ECO:0000313" key="1">
    <source>
        <dbReference type="EMBL" id="OUJ13813.1"/>
    </source>
</evidence>
<gene>
    <name evidence="1" type="ORF">HK26_03955</name>
</gene>
<dbReference type="AlphaFoldDB" id="A0A252BY17"/>
<dbReference type="EMBL" id="JOPJ01000002">
    <property type="protein sequence ID" value="OUJ13813.1"/>
    <property type="molecule type" value="Genomic_DNA"/>
</dbReference>
<dbReference type="OrthoDB" id="7226142at2"/>
<accession>A0A252BY17</accession>
<proteinExistence type="predicted"/>